<protein>
    <submittedName>
        <fullName evidence="2">Os09g0519000 protein</fullName>
    </submittedName>
</protein>
<reference evidence="2 3" key="1">
    <citation type="journal article" date="2005" name="Nature">
        <title>The map-based sequence of the rice genome.</title>
        <authorList>
            <consortium name="International rice genome sequencing project (IRGSP)"/>
            <person name="Matsumoto T."/>
            <person name="Wu J."/>
            <person name="Kanamori H."/>
            <person name="Katayose Y."/>
            <person name="Fujisawa M."/>
            <person name="Namiki N."/>
            <person name="Mizuno H."/>
            <person name="Yamamoto K."/>
            <person name="Antonio B.A."/>
            <person name="Baba T."/>
            <person name="Sakata K."/>
            <person name="Nagamura Y."/>
            <person name="Aoki H."/>
            <person name="Arikawa K."/>
            <person name="Arita K."/>
            <person name="Bito T."/>
            <person name="Chiden Y."/>
            <person name="Fujitsuka N."/>
            <person name="Fukunaka R."/>
            <person name="Hamada M."/>
            <person name="Harada C."/>
            <person name="Hayashi A."/>
            <person name="Hijishita S."/>
            <person name="Honda M."/>
            <person name="Hosokawa S."/>
            <person name="Ichikawa Y."/>
            <person name="Idonuma A."/>
            <person name="Iijima M."/>
            <person name="Ikeda M."/>
            <person name="Ikeno M."/>
            <person name="Ito K."/>
            <person name="Ito S."/>
            <person name="Ito T."/>
            <person name="Ito Y."/>
            <person name="Ito Y."/>
            <person name="Iwabuchi A."/>
            <person name="Kamiya K."/>
            <person name="Karasawa W."/>
            <person name="Kurita K."/>
            <person name="Katagiri S."/>
            <person name="Kikuta A."/>
            <person name="Kobayashi H."/>
            <person name="Kobayashi N."/>
            <person name="Machita K."/>
            <person name="Maehara T."/>
            <person name="Masukawa M."/>
            <person name="Mizubayashi T."/>
            <person name="Mukai Y."/>
            <person name="Nagasaki H."/>
            <person name="Nagata Y."/>
            <person name="Naito S."/>
            <person name="Nakashima M."/>
            <person name="Nakama Y."/>
            <person name="Nakamichi Y."/>
            <person name="Nakamura M."/>
            <person name="Meguro A."/>
            <person name="Negishi M."/>
            <person name="Ohta I."/>
            <person name="Ohta T."/>
            <person name="Okamoto M."/>
            <person name="Ono N."/>
            <person name="Saji S."/>
            <person name="Sakaguchi M."/>
            <person name="Sakai K."/>
            <person name="Shibata M."/>
            <person name="Shimokawa T."/>
            <person name="Song J."/>
            <person name="Takazaki Y."/>
            <person name="Terasawa K."/>
            <person name="Tsugane M."/>
            <person name="Tsuji K."/>
            <person name="Ueda S."/>
            <person name="Waki K."/>
            <person name="Yamagata H."/>
            <person name="Yamamoto M."/>
            <person name="Yamamoto S."/>
            <person name="Yamane H."/>
            <person name="Yoshiki S."/>
            <person name="Yoshihara R."/>
            <person name="Yukawa K."/>
            <person name="Zhong H."/>
            <person name="Yano M."/>
            <person name="Yuan Q."/>
            <person name="Ouyang S."/>
            <person name="Liu J."/>
            <person name="Jones K.M."/>
            <person name="Gansberger K."/>
            <person name="Moffat K."/>
            <person name="Hill J."/>
            <person name="Bera J."/>
            <person name="Fadrosh D."/>
            <person name="Jin S."/>
            <person name="Johri S."/>
            <person name="Kim M."/>
            <person name="Overton L."/>
            <person name="Reardon M."/>
            <person name="Tsitrin T."/>
            <person name="Vuong H."/>
            <person name="Weaver B."/>
            <person name="Ciecko A."/>
            <person name="Tallon L."/>
            <person name="Jackson J."/>
            <person name="Pai G."/>
            <person name="Aken S.V."/>
            <person name="Utterback T."/>
            <person name="Reidmuller S."/>
            <person name="Feldblyum T."/>
            <person name="Hsiao J."/>
            <person name="Zismann V."/>
            <person name="Iobst S."/>
            <person name="de Vazeille A.R."/>
            <person name="Buell C.R."/>
            <person name="Ying K."/>
            <person name="Li Y."/>
            <person name="Lu T."/>
            <person name="Huang Y."/>
            <person name="Zhao Q."/>
            <person name="Feng Q."/>
            <person name="Zhang L."/>
            <person name="Zhu J."/>
            <person name="Weng Q."/>
            <person name="Mu J."/>
            <person name="Lu Y."/>
            <person name="Fan D."/>
            <person name="Liu Y."/>
            <person name="Guan J."/>
            <person name="Zhang Y."/>
            <person name="Yu S."/>
            <person name="Liu X."/>
            <person name="Zhang Y."/>
            <person name="Hong G."/>
            <person name="Han B."/>
            <person name="Choisne N."/>
            <person name="Demange N."/>
            <person name="Orjeda G."/>
            <person name="Samain S."/>
            <person name="Cattolico L."/>
            <person name="Pelletier E."/>
            <person name="Couloux A."/>
            <person name="Segurens B."/>
            <person name="Wincker P."/>
            <person name="D'Hont A."/>
            <person name="Scarpelli C."/>
            <person name="Weissenbach J."/>
            <person name="Salanoubat M."/>
            <person name="Quetier F."/>
            <person name="Yu Y."/>
            <person name="Kim H.R."/>
            <person name="Rambo T."/>
            <person name="Currie J."/>
            <person name="Collura K."/>
            <person name="Luo M."/>
            <person name="Yang T."/>
            <person name="Ammiraju J.S.S."/>
            <person name="Engler F."/>
            <person name="Soderlund C."/>
            <person name="Wing R.A."/>
            <person name="Palmer L.E."/>
            <person name="de la Bastide M."/>
            <person name="Spiegel L."/>
            <person name="Nascimento L."/>
            <person name="Zutavern T."/>
            <person name="O'Shaughnessy A."/>
            <person name="Dike S."/>
            <person name="Dedhia N."/>
            <person name="Preston R."/>
            <person name="Balija V."/>
            <person name="McCombie W.R."/>
            <person name="Chow T."/>
            <person name="Chen H."/>
            <person name="Chung M."/>
            <person name="Chen C."/>
            <person name="Shaw J."/>
            <person name="Wu H."/>
            <person name="Hsiao K."/>
            <person name="Chao Y."/>
            <person name="Chu M."/>
            <person name="Cheng C."/>
            <person name="Hour A."/>
            <person name="Lee P."/>
            <person name="Lin S."/>
            <person name="Lin Y."/>
            <person name="Liou J."/>
            <person name="Liu S."/>
            <person name="Hsing Y."/>
            <person name="Raghuvanshi S."/>
            <person name="Mohanty A."/>
            <person name="Bharti A.K."/>
            <person name="Gaur A."/>
            <person name="Gupta V."/>
            <person name="Kumar D."/>
            <person name="Ravi V."/>
            <person name="Vij S."/>
            <person name="Kapur A."/>
            <person name="Khurana P."/>
            <person name="Khurana P."/>
            <person name="Khurana J.P."/>
            <person name="Tyagi A.K."/>
            <person name="Gaikwad K."/>
            <person name="Singh A."/>
            <person name="Dalal V."/>
            <person name="Srivastava S."/>
            <person name="Dixit A."/>
            <person name="Pal A.K."/>
            <person name="Ghazi I.A."/>
            <person name="Yadav M."/>
            <person name="Pandit A."/>
            <person name="Bhargava A."/>
            <person name="Sureshbabu K."/>
            <person name="Batra K."/>
            <person name="Sharma T.R."/>
            <person name="Mohapatra T."/>
            <person name="Singh N.K."/>
            <person name="Messing J."/>
            <person name="Nelson A.B."/>
            <person name="Fuks G."/>
            <person name="Kavchok S."/>
            <person name="Keizer G."/>
            <person name="Linton E."/>
            <person name="Llaca V."/>
            <person name="Song R."/>
            <person name="Tanyolac B."/>
            <person name="Young S."/>
            <person name="Ho-Il K."/>
            <person name="Hahn J.H."/>
            <person name="Sangsakoo G."/>
            <person name="Vanavichit A."/>
            <person name="de Mattos Luiz.A.T."/>
            <person name="Zimmer P.D."/>
            <person name="Malone G."/>
            <person name="Dellagostin O."/>
            <person name="de Oliveira A.C."/>
            <person name="Bevan M."/>
            <person name="Bancroft I."/>
            <person name="Minx P."/>
            <person name="Cordum H."/>
            <person name="Wilson R."/>
            <person name="Cheng Z."/>
            <person name="Jin W."/>
            <person name="Jiang J."/>
            <person name="Leong S.A."/>
            <person name="Iwama H."/>
            <person name="Gojobori T."/>
            <person name="Itoh T."/>
            <person name="Niimura Y."/>
            <person name="Fujii Y."/>
            <person name="Habara T."/>
            <person name="Sakai H."/>
            <person name="Sato Y."/>
            <person name="Wilson G."/>
            <person name="Kumar K."/>
            <person name="McCouch S."/>
            <person name="Juretic N."/>
            <person name="Hoen D."/>
            <person name="Wright S."/>
            <person name="Bruskiewich R."/>
            <person name="Bureau T."/>
            <person name="Miyao A."/>
            <person name="Hirochika H."/>
            <person name="Nishikawa T."/>
            <person name="Kadowaki K."/>
            <person name="Sugiura M."/>
            <person name="Burr B."/>
            <person name="Sasaki T."/>
        </authorList>
    </citation>
    <scope>NUCLEOTIDE SEQUENCE [LARGE SCALE GENOMIC DNA]</scope>
    <source>
        <strain evidence="3">cv. Nipponbare</strain>
    </source>
</reference>
<dbReference type="EMBL" id="AP008215">
    <property type="protein sequence ID" value="BAF25606.1"/>
    <property type="molecule type" value="Genomic_DNA"/>
</dbReference>
<feature type="compositionally biased region" description="Polar residues" evidence="1">
    <location>
        <begin position="59"/>
        <end position="76"/>
    </location>
</feature>
<feature type="region of interest" description="Disordered" evidence="1">
    <location>
        <begin position="106"/>
        <end position="142"/>
    </location>
</feature>
<evidence type="ECO:0000313" key="3">
    <source>
        <dbReference type="Proteomes" id="UP000000763"/>
    </source>
</evidence>
<dbReference type="AlphaFoldDB" id="Q0J0A9"/>
<proteinExistence type="predicted"/>
<sequence length="142" mass="14405">MNCGSSSASPWRGGGTSRRKRSRNAGQPRKSSTQRMAGDSERFLDTAAMCSADAPRKAPSSTMTSGRTSSISSANTAPVEPHPRGLAAAGCSSAAVCGGGKLSYGLSPSNSLSRSVRTTASLGIASPHSSLNRNRSCGGERG</sequence>
<name>Q0J0A9_ORYSJ</name>
<organism evidence="2 3">
    <name type="scientific">Oryza sativa subsp. japonica</name>
    <name type="common">Rice</name>
    <dbReference type="NCBI Taxonomy" id="39947"/>
    <lineage>
        <taxon>Eukaryota</taxon>
        <taxon>Viridiplantae</taxon>
        <taxon>Streptophyta</taxon>
        <taxon>Embryophyta</taxon>
        <taxon>Tracheophyta</taxon>
        <taxon>Spermatophyta</taxon>
        <taxon>Magnoliopsida</taxon>
        <taxon>Liliopsida</taxon>
        <taxon>Poales</taxon>
        <taxon>Poaceae</taxon>
        <taxon>BOP clade</taxon>
        <taxon>Oryzoideae</taxon>
        <taxon>Oryzeae</taxon>
        <taxon>Oryzinae</taxon>
        <taxon>Oryza</taxon>
        <taxon>Oryza sativa</taxon>
    </lineage>
</organism>
<gene>
    <name evidence="2" type="ordered locus">Os09g0519000</name>
</gene>
<evidence type="ECO:0000256" key="1">
    <source>
        <dbReference type="SAM" id="MobiDB-lite"/>
    </source>
</evidence>
<feature type="region of interest" description="Disordered" evidence="1">
    <location>
        <begin position="1"/>
        <end position="90"/>
    </location>
</feature>
<dbReference type="KEGG" id="dosa:Os09g0519000"/>
<evidence type="ECO:0000313" key="2">
    <source>
        <dbReference type="EMBL" id="BAF25606.1"/>
    </source>
</evidence>
<dbReference type="Proteomes" id="UP000000763">
    <property type="component" value="Chromosome 9"/>
</dbReference>
<feature type="compositionally biased region" description="Polar residues" evidence="1">
    <location>
        <begin position="106"/>
        <end position="135"/>
    </location>
</feature>
<reference evidence="3" key="2">
    <citation type="journal article" date="2008" name="Nucleic Acids Res.">
        <title>The rice annotation project database (RAP-DB): 2008 update.</title>
        <authorList>
            <consortium name="The rice annotation project (RAP)"/>
        </authorList>
    </citation>
    <scope>GENOME REANNOTATION</scope>
    <source>
        <strain evidence="3">cv. Nipponbare</strain>
    </source>
</reference>
<accession>Q0J0A9</accession>